<gene>
    <name evidence="3" type="ORF">IAC54_09005</name>
</gene>
<name>A0A9D9H8R5_9BACT</name>
<evidence type="ECO:0000313" key="4">
    <source>
        <dbReference type="Proteomes" id="UP000823636"/>
    </source>
</evidence>
<keyword evidence="1" id="KW-0472">Membrane</keyword>
<dbReference type="Proteomes" id="UP000823636">
    <property type="component" value="Unassembled WGS sequence"/>
</dbReference>
<dbReference type="EMBL" id="JADIMW010000088">
    <property type="protein sequence ID" value="MBO8439013.1"/>
    <property type="molecule type" value="Genomic_DNA"/>
</dbReference>
<dbReference type="InterPro" id="IPR006665">
    <property type="entry name" value="OmpA-like"/>
</dbReference>
<organism evidence="3 4">
    <name type="scientific">Candidatus Caccoplasma merdipullorum</name>
    <dbReference type="NCBI Taxonomy" id="2840718"/>
    <lineage>
        <taxon>Bacteria</taxon>
        <taxon>Pseudomonadati</taxon>
        <taxon>Bacteroidota</taxon>
        <taxon>Bacteroidia</taxon>
        <taxon>Bacteroidales</taxon>
        <taxon>Bacteroidaceae</taxon>
        <taxon>Bacteroidaceae incertae sedis</taxon>
        <taxon>Candidatus Caccoplasma</taxon>
    </lineage>
</organism>
<dbReference type="Pfam" id="PF00691">
    <property type="entry name" value="OmpA"/>
    <property type="match status" value="1"/>
</dbReference>
<dbReference type="GO" id="GO:0016020">
    <property type="term" value="C:membrane"/>
    <property type="evidence" value="ECO:0007669"/>
    <property type="project" value="UniProtKB-UniRule"/>
</dbReference>
<dbReference type="PANTHER" id="PTHR30329">
    <property type="entry name" value="STATOR ELEMENT OF FLAGELLAR MOTOR COMPLEX"/>
    <property type="match status" value="1"/>
</dbReference>
<protein>
    <submittedName>
        <fullName evidence="3">OmpA family protein</fullName>
    </submittedName>
</protein>
<sequence length="345" mass="37732">MSVGAGTQTLLSEHKGRLQFSLALAVDFGKWFSPYWGARLAVSGGELRSRYPSENDMVYYKDVVVSADFLWDMTNTVGGYDPYRVVSVIPFIGVSTAYAFKNSFSGKTFSMAGTGGVRLNFRLCRYADLYVEGKAHVVSDSFNGVVHSKRAEAIFSVLGGFAVNFGGTRFKSYNPVEEEFAMDAMNAKVNMLRASLDSCKKVKNKVIVAPAPAPVKEVVVEKLKPCSVELTSAVRFAINSSEITSEEMVNVYNVAQWMKNNPDYKVIVTGYADKDTGTSGYNEKLSRSRADAVVAALVQQYGIPSDRLSVEAEGGSMQPYPDNNNWNRVVVFRSIADGDCSDAAD</sequence>
<evidence type="ECO:0000259" key="2">
    <source>
        <dbReference type="PROSITE" id="PS51123"/>
    </source>
</evidence>
<dbReference type="PROSITE" id="PS51123">
    <property type="entry name" value="OMPA_2"/>
    <property type="match status" value="1"/>
</dbReference>
<feature type="domain" description="OmpA-like" evidence="2">
    <location>
        <begin position="223"/>
        <end position="345"/>
    </location>
</feature>
<dbReference type="Gene3D" id="3.30.1330.60">
    <property type="entry name" value="OmpA-like domain"/>
    <property type="match status" value="1"/>
</dbReference>
<proteinExistence type="predicted"/>
<comment type="caution">
    <text evidence="3">The sequence shown here is derived from an EMBL/GenBank/DDBJ whole genome shotgun (WGS) entry which is preliminary data.</text>
</comment>
<dbReference type="InterPro" id="IPR050330">
    <property type="entry name" value="Bact_OuterMem_StrucFunc"/>
</dbReference>
<dbReference type="CDD" id="cd07185">
    <property type="entry name" value="OmpA_C-like"/>
    <property type="match status" value="1"/>
</dbReference>
<dbReference type="InterPro" id="IPR036737">
    <property type="entry name" value="OmpA-like_sf"/>
</dbReference>
<reference evidence="3" key="1">
    <citation type="submission" date="2020-10" db="EMBL/GenBank/DDBJ databases">
        <authorList>
            <person name="Gilroy R."/>
        </authorList>
    </citation>
    <scope>NUCLEOTIDE SEQUENCE</scope>
    <source>
        <strain evidence="3">G3-4614</strain>
    </source>
</reference>
<dbReference type="AlphaFoldDB" id="A0A9D9H8R5"/>
<dbReference type="SUPFAM" id="SSF103088">
    <property type="entry name" value="OmpA-like"/>
    <property type="match status" value="1"/>
</dbReference>
<evidence type="ECO:0000313" key="3">
    <source>
        <dbReference type="EMBL" id="MBO8439013.1"/>
    </source>
</evidence>
<reference evidence="3" key="2">
    <citation type="journal article" date="2021" name="PeerJ">
        <title>Extensive microbial diversity within the chicken gut microbiome revealed by metagenomics and culture.</title>
        <authorList>
            <person name="Gilroy R."/>
            <person name="Ravi A."/>
            <person name="Getino M."/>
            <person name="Pursley I."/>
            <person name="Horton D.L."/>
            <person name="Alikhan N.F."/>
            <person name="Baker D."/>
            <person name="Gharbi K."/>
            <person name="Hall N."/>
            <person name="Watson M."/>
            <person name="Adriaenssens E.M."/>
            <person name="Foster-Nyarko E."/>
            <person name="Jarju S."/>
            <person name="Secka A."/>
            <person name="Antonio M."/>
            <person name="Oren A."/>
            <person name="Chaudhuri R.R."/>
            <person name="La Ragione R."/>
            <person name="Hildebrand F."/>
            <person name="Pallen M.J."/>
        </authorList>
    </citation>
    <scope>NUCLEOTIDE SEQUENCE</scope>
    <source>
        <strain evidence="3">G3-4614</strain>
    </source>
</reference>
<evidence type="ECO:0000256" key="1">
    <source>
        <dbReference type="PROSITE-ProRule" id="PRU00473"/>
    </source>
</evidence>
<dbReference type="PANTHER" id="PTHR30329:SF21">
    <property type="entry name" value="LIPOPROTEIN YIAD-RELATED"/>
    <property type="match status" value="1"/>
</dbReference>
<accession>A0A9D9H8R5</accession>